<evidence type="ECO:0000256" key="1">
    <source>
        <dbReference type="ARBA" id="ARBA00009670"/>
    </source>
</evidence>
<evidence type="ECO:0000313" key="5">
    <source>
        <dbReference type="Proteomes" id="UP000838308"/>
    </source>
</evidence>
<dbReference type="Proteomes" id="UP000838308">
    <property type="component" value="Unassembled WGS sequence"/>
</dbReference>
<dbReference type="CDD" id="cd05121">
    <property type="entry name" value="ABC1_ADCK3-like"/>
    <property type="match status" value="1"/>
</dbReference>
<feature type="transmembrane region" description="Helical" evidence="2">
    <location>
        <begin position="521"/>
        <end position="538"/>
    </location>
</feature>
<comment type="similarity">
    <text evidence="1">Belongs to the protein kinase superfamily. ADCK protein kinase family.</text>
</comment>
<gene>
    <name evidence="4" type="primary">ubiB_2</name>
    <name evidence="4" type="ORF">BACCIP111895_01292</name>
</gene>
<dbReference type="PROSITE" id="PS50011">
    <property type="entry name" value="PROTEIN_KINASE_DOM"/>
    <property type="match status" value="1"/>
</dbReference>
<organism evidence="4 5">
    <name type="scientific">Neobacillus rhizosphaerae</name>
    <dbReference type="NCBI Taxonomy" id="2880965"/>
    <lineage>
        <taxon>Bacteria</taxon>
        <taxon>Bacillati</taxon>
        <taxon>Bacillota</taxon>
        <taxon>Bacilli</taxon>
        <taxon>Bacillales</taxon>
        <taxon>Bacillaceae</taxon>
        <taxon>Neobacillus</taxon>
    </lineage>
</organism>
<dbReference type="InterPro" id="IPR000719">
    <property type="entry name" value="Prot_kinase_dom"/>
</dbReference>
<dbReference type="SUPFAM" id="SSF56112">
    <property type="entry name" value="Protein kinase-like (PK-like)"/>
    <property type="match status" value="1"/>
</dbReference>
<keyword evidence="2" id="KW-1133">Transmembrane helix</keyword>
<evidence type="ECO:0000256" key="2">
    <source>
        <dbReference type="SAM" id="Phobius"/>
    </source>
</evidence>
<evidence type="ECO:0000259" key="3">
    <source>
        <dbReference type="PROSITE" id="PS50011"/>
    </source>
</evidence>
<dbReference type="GO" id="GO:0016740">
    <property type="term" value="F:transferase activity"/>
    <property type="evidence" value="ECO:0007669"/>
    <property type="project" value="UniProtKB-KW"/>
</dbReference>
<accession>A0ABM9END4</accession>
<reference evidence="4" key="1">
    <citation type="submission" date="2022-04" db="EMBL/GenBank/DDBJ databases">
        <authorList>
            <person name="Criscuolo A."/>
        </authorList>
    </citation>
    <scope>NUCLEOTIDE SEQUENCE</scope>
    <source>
        <strain evidence="4">CIP111895</strain>
    </source>
</reference>
<dbReference type="RefSeq" id="WP_248734466.1">
    <property type="nucleotide sequence ID" value="NZ_CALBWS010000005.1"/>
</dbReference>
<dbReference type="InterPro" id="IPR011009">
    <property type="entry name" value="Kinase-like_dom_sf"/>
</dbReference>
<keyword evidence="4" id="KW-0808">Transferase</keyword>
<dbReference type="Pfam" id="PF03109">
    <property type="entry name" value="ABC1"/>
    <property type="match status" value="1"/>
</dbReference>
<name>A0ABM9END4_9BACI</name>
<dbReference type="Gene3D" id="1.10.510.10">
    <property type="entry name" value="Transferase(Phosphotransferase) domain 1"/>
    <property type="match status" value="1"/>
</dbReference>
<keyword evidence="2" id="KW-0472">Membrane</keyword>
<protein>
    <recommendedName>
        <fullName evidence="3">Protein kinase domain-containing protein</fullName>
    </recommendedName>
</protein>
<comment type="caution">
    <text evidence="4">The sequence shown here is derived from an EMBL/GenBank/DDBJ whole genome shotgun (WGS) entry which is preliminary data.</text>
</comment>
<keyword evidence="5" id="KW-1185">Reference proteome</keyword>
<dbReference type="PANTHER" id="PTHR10566:SF113">
    <property type="entry name" value="PROTEIN ACTIVITY OF BC1 COMPLEX KINASE 7, CHLOROPLASTIC"/>
    <property type="match status" value="1"/>
</dbReference>
<dbReference type="PANTHER" id="PTHR10566">
    <property type="entry name" value="CHAPERONE-ACTIVITY OF BC1 COMPLEX CABC1 -RELATED"/>
    <property type="match status" value="1"/>
</dbReference>
<dbReference type="InterPro" id="IPR004147">
    <property type="entry name" value="ABC1_dom"/>
</dbReference>
<feature type="transmembrane region" description="Helical" evidence="2">
    <location>
        <begin position="498"/>
        <end position="515"/>
    </location>
</feature>
<sequence>MREMTRLLFNKRFRKTFLMFIGFFIQFWWLGKTKKFLHKEKALQKSRAIYTSQAKKFARVAVEMGGLIIKLGQFVSSRVDILPKEYTDILAELQDSVAPVESEIAVNRIEEELSGSVSELFASFDPAPVAAASLGQVHKAVLKNGEKVAVKVMRPGIEATVSLDLATLKVLIAFARRFTKVARFVDLNDVYDEFEEVIMEELDYIKEAGNIKSFQASFREFPGVTTPKVHWELTTCRVLVMEFIEGVKINEIDKLEGASINKKKIASILYLSYLKQLLEDGFFHADPHPGNLLVKKDGTICYIDFGMVGKVSDGLKENMVKLAMSIYLKDAGGIVEAFADLGFLRKQADKAALSKNVKVILSGFSEGGFNIDKINNEGFLEELREFLYEQPFQIPSRMTFLGKAIVTVFSICNGLDKDFNIVANTKPYVEEIMSSGTGNPARETVLDQVKNTFLKVIPASRKVFHLVDQLESGEIGMKPSYAFEKNLREHLAFQTRKIIFALFGTGLLISGAQIIAVNDMAGMIMMVCGGFITILQAGRRSSTRRRRAHPRPPFMSVKE</sequence>
<keyword evidence="2" id="KW-0812">Transmembrane</keyword>
<feature type="domain" description="Protein kinase" evidence="3">
    <location>
        <begin position="106"/>
        <end position="454"/>
    </location>
</feature>
<dbReference type="EMBL" id="CALBWS010000005">
    <property type="protein sequence ID" value="CAH2714138.1"/>
    <property type="molecule type" value="Genomic_DNA"/>
</dbReference>
<feature type="transmembrane region" description="Helical" evidence="2">
    <location>
        <begin position="12"/>
        <end position="31"/>
    </location>
</feature>
<dbReference type="InterPro" id="IPR050154">
    <property type="entry name" value="UbiB_kinase"/>
</dbReference>
<evidence type="ECO:0000313" key="4">
    <source>
        <dbReference type="EMBL" id="CAH2714138.1"/>
    </source>
</evidence>
<proteinExistence type="inferred from homology"/>